<keyword evidence="4" id="KW-1185">Reference proteome</keyword>
<proteinExistence type="predicted"/>
<feature type="compositionally biased region" description="Low complexity" evidence="1">
    <location>
        <begin position="26"/>
        <end position="47"/>
    </location>
</feature>
<dbReference type="PANTHER" id="PTHR47432:SF1">
    <property type="entry name" value="CELL WALL ASSEMBLY REGULATOR SMI1"/>
    <property type="match status" value="1"/>
</dbReference>
<dbReference type="GeneID" id="73472838"/>
<feature type="region of interest" description="Disordered" evidence="1">
    <location>
        <begin position="26"/>
        <end position="76"/>
    </location>
</feature>
<evidence type="ECO:0000313" key="4">
    <source>
        <dbReference type="Proteomes" id="UP000694255"/>
    </source>
</evidence>
<dbReference type="GO" id="GO:0043332">
    <property type="term" value="C:mating projection tip"/>
    <property type="evidence" value="ECO:0007669"/>
    <property type="project" value="TreeGrafter"/>
</dbReference>
<protein>
    <recommendedName>
        <fullName evidence="2">Knr4/Smi1-like domain-containing protein</fullName>
    </recommendedName>
</protein>
<evidence type="ECO:0000259" key="2">
    <source>
        <dbReference type="SMART" id="SM00860"/>
    </source>
</evidence>
<gene>
    <name evidence="3" type="ORF">J8A68_006039</name>
</gene>
<dbReference type="Proteomes" id="UP000694255">
    <property type="component" value="Unassembled WGS sequence"/>
</dbReference>
<evidence type="ECO:0000256" key="1">
    <source>
        <dbReference type="SAM" id="MobiDB-lite"/>
    </source>
</evidence>
<dbReference type="PANTHER" id="PTHR47432">
    <property type="entry name" value="CELL WALL ASSEMBLY REGULATOR SMI1"/>
    <property type="match status" value="1"/>
</dbReference>
<name>A0A8J5Q0U4_9ASCO</name>
<feature type="compositionally biased region" description="Low complexity" evidence="1">
    <location>
        <begin position="456"/>
        <end position="467"/>
    </location>
</feature>
<dbReference type="EMBL" id="JAGSYN010000302">
    <property type="protein sequence ID" value="KAG7660449.1"/>
    <property type="molecule type" value="Genomic_DNA"/>
</dbReference>
<dbReference type="GO" id="GO:0070880">
    <property type="term" value="P:fungal-type cell wall beta-glucan biosynthetic process"/>
    <property type="evidence" value="ECO:0007669"/>
    <property type="project" value="TreeGrafter"/>
</dbReference>
<dbReference type="SMART" id="SM00860">
    <property type="entry name" value="SMI1_KNR4"/>
    <property type="match status" value="1"/>
</dbReference>
<feature type="compositionally biased region" description="Basic and acidic residues" evidence="1">
    <location>
        <begin position="471"/>
        <end position="490"/>
    </location>
</feature>
<sequence>MGFLDNIKSFVHSITTDDHYASYSYNNNKNNTTNPSSSSHTSNLGSNQVMIGGLSNSSNSHLNRTHTHHSNNSNHSLVIGYKPGLRSSSNHDLPMTTFDENGQPPLPSIDSLWDRIENWIELEYPELEDNLNDGVTTRDLNEFENDLRIGELPTEFRQFFKRHDGQLAGGKPTGLIMGMELLDLEGIVTECMLWQKVADRLEKQQYILQHQRQQQQMQKQSSSSSPEPGASSSAYPATPSQLNNTFISNQRSIPPNSIQPVYYHKGWLVLLKDNIGNQIAMDLAPGPQGKWGQIIIFGRDFDTKLVIANNLQEFLFQYVNDLELGNYQIDSQQVEEDLGFLSRDRNDDYMIGDEDEGQGELWFFDRDAKEFGKGVIRGNMSYLEILKRRALKKYGLGENYSTQFIPQRIKPTTSAGSLKPSGSSSTSSNGGNVVLNQSRNSSSSNLKPANNKPMKSSPLVNLDSSSSQFEIPKETIIDNKESLEEKKDTQEEQVLPVTETNKEEEPKKDIQESNPEETQQEVNELEGKLAQIDLDKPEQVPEISLAEDEAVKTNENVEN</sequence>
<feature type="domain" description="Knr4/Smi1-like" evidence="2">
    <location>
        <begin position="134"/>
        <end position="317"/>
    </location>
</feature>
<organism evidence="3 4">
    <name type="scientific">[Candida] subhashii</name>
    <dbReference type="NCBI Taxonomy" id="561895"/>
    <lineage>
        <taxon>Eukaryota</taxon>
        <taxon>Fungi</taxon>
        <taxon>Dikarya</taxon>
        <taxon>Ascomycota</taxon>
        <taxon>Saccharomycotina</taxon>
        <taxon>Pichiomycetes</taxon>
        <taxon>Debaryomycetaceae</taxon>
        <taxon>Spathaspora</taxon>
    </lineage>
</organism>
<reference evidence="3 4" key="1">
    <citation type="journal article" date="2021" name="DNA Res.">
        <title>Genome analysis of Candida subhashii reveals its hybrid nature and dual mitochondrial genome conformations.</title>
        <authorList>
            <person name="Mixao V."/>
            <person name="Hegedusova E."/>
            <person name="Saus E."/>
            <person name="Pryszcz L.P."/>
            <person name="Cillingova A."/>
            <person name="Nosek J."/>
            <person name="Gabaldon T."/>
        </authorList>
    </citation>
    <scope>NUCLEOTIDE SEQUENCE [LARGE SCALE GENOMIC DNA]</scope>
    <source>
        <strain evidence="3 4">CBS 10753</strain>
    </source>
</reference>
<dbReference type="InterPro" id="IPR051873">
    <property type="entry name" value="KNR4/SMI1_regulator"/>
</dbReference>
<dbReference type="InterPro" id="IPR018958">
    <property type="entry name" value="Knr4/Smi1-like_dom"/>
</dbReference>
<accession>A0A8J5Q0U4</accession>
<feature type="region of interest" description="Disordered" evidence="1">
    <location>
        <begin position="411"/>
        <end position="559"/>
    </location>
</feature>
<dbReference type="Pfam" id="PF09346">
    <property type="entry name" value="SMI1_KNR4"/>
    <property type="match status" value="1"/>
</dbReference>
<comment type="caution">
    <text evidence="3">The sequence shown here is derived from an EMBL/GenBank/DDBJ whole genome shotgun (WGS) entry which is preliminary data.</text>
</comment>
<dbReference type="OrthoDB" id="2305498at2759"/>
<evidence type="ECO:0000313" key="3">
    <source>
        <dbReference type="EMBL" id="KAG7660449.1"/>
    </source>
</evidence>
<feature type="compositionally biased region" description="Low complexity" evidence="1">
    <location>
        <begin position="209"/>
        <end position="233"/>
    </location>
</feature>
<feature type="region of interest" description="Disordered" evidence="1">
    <location>
        <begin position="209"/>
        <end position="238"/>
    </location>
</feature>
<dbReference type="AlphaFoldDB" id="A0A8J5Q0U4"/>
<feature type="compositionally biased region" description="Basic and acidic residues" evidence="1">
    <location>
        <begin position="500"/>
        <end position="511"/>
    </location>
</feature>
<dbReference type="InterPro" id="IPR009203">
    <property type="entry name" value="Knr4/Smi1"/>
</dbReference>
<feature type="compositionally biased region" description="Low complexity" evidence="1">
    <location>
        <begin position="414"/>
        <end position="446"/>
    </location>
</feature>
<dbReference type="RefSeq" id="XP_049260683.1">
    <property type="nucleotide sequence ID" value="XM_049410170.1"/>
</dbReference>
<dbReference type="PIRSF" id="PIRSF017023">
    <property type="entry name" value="KNR4"/>
    <property type="match status" value="1"/>
</dbReference>